<evidence type="ECO:0000313" key="3">
    <source>
        <dbReference type="EMBL" id="KAF9442451.1"/>
    </source>
</evidence>
<reference evidence="3" key="1">
    <citation type="submission" date="2020-11" db="EMBL/GenBank/DDBJ databases">
        <authorList>
            <consortium name="DOE Joint Genome Institute"/>
            <person name="Ahrendt S."/>
            <person name="Riley R."/>
            <person name="Andreopoulos W."/>
            <person name="Labutti K."/>
            <person name="Pangilinan J."/>
            <person name="Ruiz-Duenas F.J."/>
            <person name="Barrasa J.M."/>
            <person name="Sanchez-Garcia M."/>
            <person name="Camarero S."/>
            <person name="Miyauchi S."/>
            <person name="Serrano A."/>
            <person name="Linde D."/>
            <person name="Babiker R."/>
            <person name="Drula E."/>
            <person name="Ayuso-Fernandez I."/>
            <person name="Pacheco R."/>
            <person name="Padilla G."/>
            <person name="Ferreira P."/>
            <person name="Barriuso J."/>
            <person name="Kellner H."/>
            <person name="Castanera R."/>
            <person name="Alfaro M."/>
            <person name="Ramirez L."/>
            <person name="Pisabarro A.G."/>
            <person name="Kuo A."/>
            <person name="Tritt A."/>
            <person name="Lipzen A."/>
            <person name="He G."/>
            <person name="Yan M."/>
            <person name="Ng V."/>
            <person name="Cullen D."/>
            <person name="Martin F."/>
            <person name="Rosso M.-N."/>
            <person name="Henrissat B."/>
            <person name="Hibbett D."/>
            <person name="Martinez A.T."/>
            <person name="Grigoriev I.V."/>
        </authorList>
    </citation>
    <scope>NUCLEOTIDE SEQUENCE</scope>
    <source>
        <strain evidence="3">MF-IS2</strain>
    </source>
</reference>
<name>A0A9P5X300_9AGAR</name>
<dbReference type="EMBL" id="MU151631">
    <property type="protein sequence ID" value="KAF9442451.1"/>
    <property type="molecule type" value="Genomic_DNA"/>
</dbReference>
<organism evidence="3 4">
    <name type="scientific">Macrolepiota fuliginosa MF-IS2</name>
    <dbReference type="NCBI Taxonomy" id="1400762"/>
    <lineage>
        <taxon>Eukaryota</taxon>
        <taxon>Fungi</taxon>
        <taxon>Dikarya</taxon>
        <taxon>Basidiomycota</taxon>
        <taxon>Agaricomycotina</taxon>
        <taxon>Agaricomycetes</taxon>
        <taxon>Agaricomycetidae</taxon>
        <taxon>Agaricales</taxon>
        <taxon>Agaricineae</taxon>
        <taxon>Agaricaceae</taxon>
        <taxon>Macrolepiota</taxon>
    </lineage>
</organism>
<accession>A0A9P5X300</accession>
<dbReference type="InterPro" id="IPR046520">
    <property type="entry name" value="DUF6697"/>
</dbReference>
<proteinExistence type="predicted"/>
<evidence type="ECO:0000313" key="4">
    <source>
        <dbReference type="Proteomes" id="UP000807342"/>
    </source>
</evidence>
<dbReference type="AlphaFoldDB" id="A0A9P5X300"/>
<evidence type="ECO:0000259" key="2">
    <source>
        <dbReference type="Pfam" id="PF20411"/>
    </source>
</evidence>
<dbReference type="Proteomes" id="UP000807342">
    <property type="component" value="Unassembled WGS sequence"/>
</dbReference>
<feature type="region of interest" description="Disordered" evidence="1">
    <location>
        <begin position="331"/>
        <end position="381"/>
    </location>
</feature>
<dbReference type="Pfam" id="PF20411">
    <property type="entry name" value="DUF6697"/>
    <property type="match status" value="1"/>
</dbReference>
<feature type="compositionally biased region" description="Basic residues" evidence="1">
    <location>
        <begin position="335"/>
        <end position="345"/>
    </location>
</feature>
<protein>
    <recommendedName>
        <fullName evidence="2">DUF6697 domain-containing protein</fullName>
    </recommendedName>
</protein>
<keyword evidence="4" id="KW-1185">Reference proteome</keyword>
<sequence length="381" mass="43735">MPEIKQESKSDLVRLCFTTPRQGAVMKSESTKDEDFRDTRTFTFEAVVVPTWEEVSQRKHKMTLDPWAEEPRLKWEDEISEEAKKEALCAIKNPRVKIKAGVTLDDATLFDRTRGIPSLLEEITSTVSREIRDVAVPREFLSSIYGGNSQETFPKIAKRFVDQHHLEDFMYPSLDYNPAAPQVPGAPGLFLKTSGPAWEWDRIQRVITRIASGAWQYMGQYSLRPVASLTIHEWAQQSELFRNTWSREICVKKYGQQVLKRMAARRRFNCTLPTEEQLEAVSTSGEYKRITPEDVKAAYASGKEEFAIWVMQCVNYDVGFQTNIVERFRTWAPPPRKHRKGKKPTPKQTLKTGKKRKRTDLTDTSSSESDSDVVIISSDSD</sequence>
<dbReference type="OrthoDB" id="3176940at2759"/>
<feature type="domain" description="DUF6697" evidence="2">
    <location>
        <begin position="136"/>
        <end position="326"/>
    </location>
</feature>
<feature type="compositionally biased region" description="Low complexity" evidence="1">
    <location>
        <begin position="362"/>
        <end position="381"/>
    </location>
</feature>
<gene>
    <name evidence="3" type="ORF">P691DRAFT_779407</name>
</gene>
<evidence type="ECO:0000256" key="1">
    <source>
        <dbReference type="SAM" id="MobiDB-lite"/>
    </source>
</evidence>
<comment type="caution">
    <text evidence="3">The sequence shown here is derived from an EMBL/GenBank/DDBJ whole genome shotgun (WGS) entry which is preliminary data.</text>
</comment>